<evidence type="ECO:0000313" key="3">
    <source>
        <dbReference type="Proteomes" id="UP000037923"/>
    </source>
</evidence>
<evidence type="ECO:0000256" key="1">
    <source>
        <dbReference type="SAM" id="MobiDB-lite"/>
    </source>
</evidence>
<comment type="caution">
    <text evidence="2">The sequence shown here is derived from an EMBL/GenBank/DDBJ whole genome shotgun (WGS) entry which is preliminary data.</text>
</comment>
<keyword evidence="3" id="KW-1185">Reference proteome</keyword>
<gene>
    <name evidence="2" type="ORF">ABB37_00914</name>
</gene>
<feature type="region of interest" description="Disordered" evidence="1">
    <location>
        <begin position="464"/>
        <end position="483"/>
    </location>
</feature>
<feature type="compositionally biased region" description="Acidic residues" evidence="1">
    <location>
        <begin position="16"/>
        <end position="32"/>
    </location>
</feature>
<feature type="region of interest" description="Disordered" evidence="1">
    <location>
        <begin position="262"/>
        <end position="305"/>
    </location>
</feature>
<proteinExistence type="predicted"/>
<protein>
    <recommendedName>
        <fullName evidence="4">Right handed beta helix domain-containing protein</fullName>
    </recommendedName>
</protein>
<dbReference type="AlphaFoldDB" id="A0A0N0E0V8"/>
<dbReference type="RefSeq" id="XP_015665307.1">
    <property type="nucleotide sequence ID" value="XM_015797299.1"/>
</dbReference>
<feature type="region of interest" description="Disordered" evidence="1">
    <location>
        <begin position="1"/>
        <end position="33"/>
    </location>
</feature>
<feature type="compositionally biased region" description="Low complexity" evidence="1">
    <location>
        <begin position="466"/>
        <end position="478"/>
    </location>
</feature>
<dbReference type="VEuPathDB" id="TriTrypDB:LpyrH10_01_9140"/>
<reference evidence="2 3" key="1">
    <citation type="submission" date="2015-07" db="EMBL/GenBank/DDBJ databases">
        <title>High-quality genome of monoxenous trypanosomatid Leptomonas pyrrhocoris.</title>
        <authorList>
            <person name="Flegontov P."/>
            <person name="Butenko A."/>
            <person name="Firsov S."/>
            <person name="Vlcek C."/>
            <person name="Logacheva M.D."/>
            <person name="Field M."/>
            <person name="Filatov D."/>
            <person name="Flegontova O."/>
            <person name="Gerasimov E."/>
            <person name="Jackson A.P."/>
            <person name="Kelly S."/>
            <person name="Opperdoes F."/>
            <person name="O'Reilly A."/>
            <person name="Votypka J."/>
            <person name="Yurchenko V."/>
            <person name="Lukes J."/>
        </authorList>
    </citation>
    <scope>NUCLEOTIDE SEQUENCE [LARGE SCALE GENOMIC DNA]</scope>
    <source>
        <strain evidence="2">H10</strain>
    </source>
</reference>
<dbReference type="InterPro" id="IPR011050">
    <property type="entry name" value="Pectin_lyase_fold/virulence"/>
</dbReference>
<dbReference type="GeneID" id="26901211"/>
<dbReference type="SUPFAM" id="SSF51126">
    <property type="entry name" value="Pectin lyase-like"/>
    <property type="match status" value="1"/>
</dbReference>
<evidence type="ECO:0008006" key="4">
    <source>
        <dbReference type="Google" id="ProtNLM"/>
    </source>
</evidence>
<organism evidence="2 3">
    <name type="scientific">Leptomonas pyrrhocoris</name>
    <name type="common">Firebug parasite</name>
    <dbReference type="NCBI Taxonomy" id="157538"/>
    <lineage>
        <taxon>Eukaryota</taxon>
        <taxon>Discoba</taxon>
        <taxon>Euglenozoa</taxon>
        <taxon>Kinetoplastea</taxon>
        <taxon>Metakinetoplastina</taxon>
        <taxon>Trypanosomatida</taxon>
        <taxon>Trypanosomatidae</taxon>
        <taxon>Leishmaniinae</taxon>
        <taxon>Leptomonas</taxon>
    </lineage>
</organism>
<dbReference type="EMBL" id="LGTL01000001">
    <property type="protein sequence ID" value="KPA86868.1"/>
    <property type="molecule type" value="Genomic_DNA"/>
</dbReference>
<feature type="compositionally biased region" description="Acidic residues" evidence="1">
    <location>
        <begin position="604"/>
        <end position="617"/>
    </location>
</feature>
<dbReference type="Proteomes" id="UP000037923">
    <property type="component" value="Unassembled WGS sequence"/>
</dbReference>
<accession>A0A0N0E0V8</accession>
<sequence>MSKYPPEKASAPNSGADDDEEEEEEEEEEVAEWTELMPLVELDAMEDGPSTYVVGGYSTCSYLGEATDLVKYKEDIVVVFPGVYPDARPPSDAAGEALELNEAQLGGLRIYSVRYAREHPEAGRESNVGASSASSSASPKYAASSKRRVGPWFTWLTAAATTTLLTQEGSGEGSDTHSNSNEARTANPLKTAASRAMAATDAQHTHNVVTTTTSGSSVFAPVISATTANANLYPVFDFPLSMVYEDDDGSAAAGGLPHYKQELSEEEADEETENDDEEDGGNHRSNNAGGEGEDEDGAGSASQTGKSAGAAAVRIERAITLAGCCARGGLTLGALTRSTVQHCVVGTPQSSSPSSALRIAVTAAPLTEAIVDHCLVYGGTSYGVYAFPRASLTLQNSLIEGPNAEAEKTCGEAVTGDGSGNAAAAAAAEGLMDVNGTSVLEQLEHRLTRAQRLRAFLQRAEEAEAGDAGNRHSNNNNGDDGDNSGCAYVDVEDGFLPRFVVPQTSPTCAVGIMVDDADLRVKDCLVSHTRLGVLLHGGCAGTRVRGLDIRSCTEAGLYIYGVGGAAEVLNSCVRACGRACLLLVGPSAAEAEQAAAVLETDAAPVDDEEEEEEDAEEGGDRGGVKRRPVLAQHPHLKSNTFIGSVRVQGEVRSGAVVDNFVFLPKEEKSAAAVVTAAATLLSVDASARRGFTYVGVEGDRVIGRTADQVAAV</sequence>
<feature type="compositionally biased region" description="Acidic residues" evidence="1">
    <location>
        <begin position="264"/>
        <end position="279"/>
    </location>
</feature>
<dbReference type="OMA" id="LYAYPRC"/>
<dbReference type="OrthoDB" id="273651at2759"/>
<feature type="region of interest" description="Disordered" evidence="1">
    <location>
        <begin position="601"/>
        <end position="627"/>
    </location>
</feature>
<name>A0A0N0E0V8_LEPPY</name>
<evidence type="ECO:0000313" key="2">
    <source>
        <dbReference type="EMBL" id="KPA86868.1"/>
    </source>
</evidence>